<reference evidence="1" key="2">
    <citation type="submission" date="2021-01" db="UniProtKB">
        <authorList>
            <consortium name="EnsemblPlants"/>
        </authorList>
    </citation>
    <scope>IDENTIFICATION</scope>
</reference>
<sequence length="270" mass="30506">MALLLFHYAFVRIEDLAKISNTLSSASTFHSLSSVPFWTNLGRINHEYMTSLARILDQVIYKIRCIMAPRRRRKESASNDFDEYRFHNLDAQTSYHGIFSKRCLYLERDVTLSELQFTCIPHVFESREWISLTSGFPAPPTNLIHDFYSNIHNRAAQAKPLSKRARQSVSDSDEDLNQEIDVVADVVAAKSKPSISSAQAALARPLSATGSSTLSSVHLISYAAESRQHKSGDAQPTLSDMMDLLQQILPRLNRIKKDIKEIKEGQARAH</sequence>
<dbReference type="EMBL" id="LRBV02000004">
    <property type="status" value="NOT_ANNOTATED_CDS"/>
    <property type="molecule type" value="Genomic_DNA"/>
</dbReference>
<dbReference type="AlphaFoldDB" id="A0A7N2LJL6"/>
<dbReference type="InParanoid" id="A0A7N2LJL6"/>
<evidence type="ECO:0000313" key="1">
    <source>
        <dbReference type="EnsemblPlants" id="QL04p083841:mrna"/>
    </source>
</evidence>
<dbReference type="Gramene" id="QL04p083841:mrna">
    <property type="protein sequence ID" value="QL04p083841:mrna"/>
    <property type="gene ID" value="QL04p083841"/>
</dbReference>
<protein>
    <submittedName>
        <fullName evidence="1">Uncharacterized protein</fullName>
    </submittedName>
</protein>
<dbReference type="EnsemblPlants" id="QL04p083841:mrna">
    <property type="protein sequence ID" value="QL04p083841:mrna"/>
    <property type="gene ID" value="QL04p083841"/>
</dbReference>
<proteinExistence type="predicted"/>
<evidence type="ECO:0000313" key="2">
    <source>
        <dbReference type="Proteomes" id="UP000594261"/>
    </source>
</evidence>
<accession>A0A7N2LJL6</accession>
<keyword evidence="2" id="KW-1185">Reference proteome</keyword>
<organism evidence="1 2">
    <name type="scientific">Quercus lobata</name>
    <name type="common">Valley oak</name>
    <dbReference type="NCBI Taxonomy" id="97700"/>
    <lineage>
        <taxon>Eukaryota</taxon>
        <taxon>Viridiplantae</taxon>
        <taxon>Streptophyta</taxon>
        <taxon>Embryophyta</taxon>
        <taxon>Tracheophyta</taxon>
        <taxon>Spermatophyta</taxon>
        <taxon>Magnoliopsida</taxon>
        <taxon>eudicotyledons</taxon>
        <taxon>Gunneridae</taxon>
        <taxon>Pentapetalae</taxon>
        <taxon>rosids</taxon>
        <taxon>fabids</taxon>
        <taxon>Fagales</taxon>
        <taxon>Fagaceae</taxon>
        <taxon>Quercus</taxon>
    </lineage>
</organism>
<dbReference type="Proteomes" id="UP000594261">
    <property type="component" value="Chromosome 4"/>
</dbReference>
<reference evidence="1 2" key="1">
    <citation type="journal article" date="2016" name="G3 (Bethesda)">
        <title>First Draft Assembly and Annotation of the Genome of a California Endemic Oak Quercus lobata Nee (Fagaceae).</title>
        <authorList>
            <person name="Sork V.L."/>
            <person name="Fitz-Gibbon S.T."/>
            <person name="Puiu D."/>
            <person name="Crepeau M."/>
            <person name="Gugger P.F."/>
            <person name="Sherman R."/>
            <person name="Stevens K."/>
            <person name="Langley C.H."/>
            <person name="Pellegrini M."/>
            <person name="Salzberg S.L."/>
        </authorList>
    </citation>
    <scope>NUCLEOTIDE SEQUENCE [LARGE SCALE GENOMIC DNA]</scope>
    <source>
        <strain evidence="1 2">cv. SW786</strain>
    </source>
</reference>
<name>A0A7N2LJL6_QUELO</name>